<evidence type="ECO:0000313" key="3">
    <source>
        <dbReference type="Proteomes" id="UP000295497"/>
    </source>
</evidence>
<proteinExistence type="predicted"/>
<evidence type="ECO:0000313" key="2">
    <source>
        <dbReference type="EMBL" id="AUX33200.1"/>
    </source>
</evidence>
<sequence>MLHCAMADDDVEVCDWTGDVPRVGETIMAAGQDSRGYRGKWTVTRVRWMMRTNMTGPATAEVDVEPACEHAAAWLGRVRAERAKEAVTAAGTRSVGEPG</sequence>
<dbReference type="EMBL" id="CP012672">
    <property type="protein sequence ID" value="AUX33200.1"/>
    <property type="molecule type" value="Genomic_DNA"/>
</dbReference>
<dbReference type="Proteomes" id="UP000295497">
    <property type="component" value="Chromosome"/>
</dbReference>
<name>A0A4V0NGH0_SORCE</name>
<evidence type="ECO:0000313" key="1">
    <source>
        <dbReference type="EMBL" id="AUX33142.1"/>
    </source>
</evidence>
<gene>
    <name evidence="1" type="ORF">SOCE836_052960</name>
    <name evidence="2" type="ORF">SOCE836_053540</name>
</gene>
<accession>A0A4V0NGH0</accession>
<protein>
    <submittedName>
        <fullName evidence="1">Uncharacterized protein</fullName>
    </submittedName>
</protein>
<dbReference type="AlphaFoldDB" id="A0A4V0NGH0"/>
<reference evidence="1 3" key="1">
    <citation type="submission" date="2015-09" db="EMBL/GenBank/DDBJ databases">
        <title>Sorangium comparison.</title>
        <authorList>
            <person name="Zaburannyi N."/>
            <person name="Bunk B."/>
            <person name="Overmann J."/>
            <person name="Mueller R."/>
        </authorList>
    </citation>
    <scope>NUCLEOTIDE SEQUENCE [LARGE SCALE GENOMIC DNA]</scope>
    <source>
        <strain evidence="1 3">So ce836</strain>
    </source>
</reference>
<organism evidence="1 3">
    <name type="scientific">Sorangium cellulosum</name>
    <name type="common">Polyangium cellulosum</name>
    <dbReference type="NCBI Taxonomy" id="56"/>
    <lineage>
        <taxon>Bacteria</taxon>
        <taxon>Pseudomonadati</taxon>
        <taxon>Myxococcota</taxon>
        <taxon>Polyangia</taxon>
        <taxon>Polyangiales</taxon>
        <taxon>Polyangiaceae</taxon>
        <taxon>Sorangium</taxon>
    </lineage>
</organism>
<dbReference type="EMBL" id="CP012672">
    <property type="protein sequence ID" value="AUX33142.1"/>
    <property type="molecule type" value="Genomic_DNA"/>
</dbReference>